<protein>
    <submittedName>
        <fullName evidence="2">Uncharacterized protein</fullName>
    </submittedName>
</protein>
<sequence>MTARSGLPPAGTRAHREADHRDNQKGRHRVHTRHQRCIS</sequence>
<reference evidence="2" key="1">
    <citation type="submission" date="2009-05" db="EMBL/GenBank/DDBJ databases">
        <authorList>
            <person name="Harkins D.M."/>
            <person name="DeShazer D."/>
            <person name="Woods D.E."/>
            <person name="Brinkac L.M."/>
            <person name="Brown K.A."/>
            <person name="Hung G.C."/>
            <person name="Tuanyok A."/>
            <person name="Zhang B."/>
            <person name="Nierman W.C."/>
        </authorList>
    </citation>
    <scope>NUCLEOTIDE SEQUENCE [LARGE SCALE GENOMIC DNA]</scope>
    <source>
        <strain evidence="2">1710a</strain>
    </source>
</reference>
<name>A0A0E1W1S0_BURPE</name>
<feature type="compositionally biased region" description="Basic residues" evidence="1">
    <location>
        <begin position="26"/>
        <end position="39"/>
    </location>
</feature>
<dbReference type="HOGENOM" id="CLU_3306108_0_0_4"/>
<dbReference type="EMBL" id="CM000832">
    <property type="protein sequence ID" value="EET07165.1"/>
    <property type="molecule type" value="Genomic_DNA"/>
</dbReference>
<organism evidence="2">
    <name type="scientific">Burkholderia pseudomallei 1710a</name>
    <dbReference type="NCBI Taxonomy" id="320371"/>
    <lineage>
        <taxon>Bacteria</taxon>
        <taxon>Pseudomonadati</taxon>
        <taxon>Pseudomonadota</taxon>
        <taxon>Betaproteobacteria</taxon>
        <taxon>Burkholderiales</taxon>
        <taxon>Burkholderiaceae</taxon>
        <taxon>Burkholderia</taxon>
        <taxon>pseudomallei group</taxon>
    </lineage>
</organism>
<feature type="region of interest" description="Disordered" evidence="1">
    <location>
        <begin position="1"/>
        <end position="39"/>
    </location>
</feature>
<gene>
    <name evidence="2" type="ORF">BURPS1710A_2473</name>
</gene>
<evidence type="ECO:0000256" key="1">
    <source>
        <dbReference type="SAM" id="MobiDB-lite"/>
    </source>
</evidence>
<accession>A0A0E1W1S0</accession>
<feature type="compositionally biased region" description="Basic and acidic residues" evidence="1">
    <location>
        <begin position="14"/>
        <end position="25"/>
    </location>
</feature>
<evidence type="ECO:0000313" key="2">
    <source>
        <dbReference type="EMBL" id="EET07165.1"/>
    </source>
</evidence>
<dbReference type="Proteomes" id="UP000001812">
    <property type="component" value="Chromosome I"/>
</dbReference>
<dbReference type="AlphaFoldDB" id="A0A0E1W1S0"/>
<proteinExistence type="predicted"/>